<dbReference type="Pfam" id="PF13429">
    <property type="entry name" value="TPR_15"/>
    <property type="match status" value="1"/>
</dbReference>
<dbReference type="PROSITE" id="PS51257">
    <property type="entry name" value="PROKAR_LIPOPROTEIN"/>
    <property type="match status" value="1"/>
</dbReference>
<evidence type="ECO:0000259" key="3">
    <source>
        <dbReference type="Pfam" id="PF13399"/>
    </source>
</evidence>
<reference evidence="4 5" key="1">
    <citation type="submission" date="2022-10" db="EMBL/GenBank/DDBJ databases">
        <title>Janthinobacterium sp. hw3 Genome sequencing.</title>
        <authorList>
            <person name="Park S."/>
        </authorList>
    </citation>
    <scope>NUCLEOTIDE SEQUENCE [LARGE SCALE GENOMIC DNA]</scope>
    <source>
        <strain evidence="5">hw3</strain>
    </source>
</reference>
<feature type="signal peptide" evidence="2">
    <location>
        <begin position="1"/>
        <end position="23"/>
    </location>
</feature>
<proteinExistence type="predicted"/>
<evidence type="ECO:0000256" key="2">
    <source>
        <dbReference type="SAM" id="SignalP"/>
    </source>
</evidence>
<organism evidence="4 5">
    <name type="scientific">Janthinobacterium fluminis</name>
    <dbReference type="NCBI Taxonomy" id="2987524"/>
    <lineage>
        <taxon>Bacteria</taxon>
        <taxon>Pseudomonadati</taxon>
        <taxon>Pseudomonadota</taxon>
        <taxon>Betaproteobacteria</taxon>
        <taxon>Burkholderiales</taxon>
        <taxon>Oxalobacteraceae</taxon>
        <taxon>Janthinobacterium</taxon>
    </lineage>
</organism>
<evidence type="ECO:0000313" key="5">
    <source>
        <dbReference type="Proteomes" id="UP001221208"/>
    </source>
</evidence>
<protein>
    <submittedName>
        <fullName evidence="4">Tetratricopeptide repeat protein</fullName>
    </submittedName>
</protein>
<feature type="repeat" description="TPR" evidence="1">
    <location>
        <begin position="42"/>
        <end position="75"/>
    </location>
</feature>
<sequence>MHTTLRRRGIAAACLLLGGCALGGGGGGAPPVTAAPAALQSADSHYVLGRNHHAAGRDADALQAYRQALQIAPGHGNARNGLAVLAAGRGDYAAAIALWQGLTGDGAAAPQSAHLYANLGYAHHLSGDNQRALAALEQACVLDPLNALSWEHLGAVLEQLGQTERAALMLRQARSLRRHDPRADYALARQGVAAPAAAPPAAPTPAPDGAGAWAPPLARTELVAAADGMLELRRVAQAAAPAAVATVTAPAPASGSAALVAQAAPLRLEIRNGNGVPGMAAALGRTLASAQLRVIRVSNERHFLVAHSRVEYRPELETAARALAGSLGPLVRLEAAPCAPADLRVVLGRDQLDPVALHRYYVKQLKLARLELAKFG</sequence>
<dbReference type="InterPro" id="IPR027381">
    <property type="entry name" value="LytR/CpsA/Psr_C"/>
</dbReference>
<feature type="repeat" description="TPR" evidence="1">
    <location>
        <begin position="113"/>
        <end position="146"/>
    </location>
</feature>
<dbReference type="SMART" id="SM00028">
    <property type="entry name" value="TPR"/>
    <property type="match status" value="3"/>
</dbReference>
<keyword evidence="1" id="KW-0802">TPR repeat</keyword>
<dbReference type="InterPro" id="IPR011990">
    <property type="entry name" value="TPR-like_helical_dom_sf"/>
</dbReference>
<dbReference type="Proteomes" id="UP001221208">
    <property type="component" value="Unassembled WGS sequence"/>
</dbReference>
<evidence type="ECO:0000313" key="4">
    <source>
        <dbReference type="EMBL" id="MDC8760490.1"/>
    </source>
</evidence>
<dbReference type="EMBL" id="JAQQXR010000013">
    <property type="protein sequence ID" value="MDC8760490.1"/>
    <property type="molecule type" value="Genomic_DNA"/>
</dbReference>
<evidence type="ECO:0000256" key="1">
    <source>
        <dbReference type="PROSITE-ProRule" id="PRU00339"/>
    </source>
</evidence>
<comment type="caution">
    <text evidence="4">The sequence shown here is derived from an EMBL/GenBank/DDBJ whole genome shotgun (WGS) entry which is preliminary data.</text>
</comment>
<dbReference type="InterPro" id="IPR019734">
    <property type="entry name" value="TPR_rpt"/>
</dbReference>
<keyword evidence="5" id="KW-1185">Reference proteome</keyword>
<dbReference type="Gene3D" id="3.30.70.2390">
    <property type="match status" value="1"/>
</dbReference>
<accession>A0ABT5K664</accession>
<gene>
    <name evidence="4" type="ORF">OIK44_23150</name>
</gene>
<dbReference type="RefSeq" id="WP_273674306.1">
    <property type="nucleotide sequence ID" value="NZ_JAQQXR010000013.1"/>
</dbReference>
<keyword evidence="2" id="KW-0732">Signal</keyword>
<dbReference type="Pfam" id="PF13399">
    <property type="entry name" value="LytR_C"/>
    <property type="match status" value="1"/>
</dbReference>
<feature type="chain" id="PRO_5046547879" evidence="2">
    <location>
        <begin position="24"/>
        <end position="376"/>
    </location>
</feature>
<feature type="domain" description="LytR/CpsA/Psr regulator C-terminal" evidence="3">
    <location>
        <begin position="267"/>
        <end position="350"/>
    </location>
</feature>
<name>A0ABT5K664_9BURK</name>
<dbReference type="SUPFAM" id="SSF48452">
    <property type="entry name" value="TPR-like"/>
    <property type="match status" value="1"/>
</dbReference>
<dbReference type="Gene3D" id="1.25.40.10">
    <property type="entry name" value="Tetratricopeptide repeat domain"/>
    <property type="match status" value="2"/>
</dbReference>
<dbReference type="PROSITE" id="PS50005">
    <property type="entry name" value="TPR"/>
    <property type="match status" value="2"/>
</dbReference>